<sequence length="88" mass="10360">MEYKIKDKEEKNNLLWYRVQVGSIDGFISVDEEISNGSFVSIFPIESKVQYVDASVLRVRSKPSLLGQVIELFQKERQFLWLEVHLIR</sequence>
<accession>M3GZ79</accession>
<organism evidence="1 2">
    <name type="scientific">Leptospira interrogans serovar Grippotyphosa str. LT2186</name>
    <dbReference type="NCBI Taxonomy" id="1001599"/>
    <lineage>
        <taxon>Bacteria</taxon>
        <taxon>Pseudomonadati</taxon>
        <taxon>Spirochaetota</taxon>
        <taxon>Spirochaetia</taxon>
        <taxon>Leptospirales</taxon>
        <taxon>Leptospiraceae</taxon>
        <taxon>Leptospira</taxon>
    </lineage>
</organism>
<dbReference type="Proteomes" id="UP000011776">
    <property type="component" value="Unassembled WGS sequence"/>
</dbReference>
<proteinExistence type="predicted"/>
<evidence type="ECO:0000313" key="1">
    <source>
        <dbReference type="EMBL" id="EMG12038.1"/>
    </source>
</evidence>
<dbReference type="BioCyc" id="LINT1001599:G11K9-5070-MONOMER"/>
<evidence type="ECO:0000313" key="2">
    <source>
        <dbReference type="Proteomes" id="UP000011776"/>
    </source>
</evidence>
<reference evidence="1 2" key="1">
    <citation type="submission" date="2013-02" db="EMBL/GenBank/DDBJ databases">
        <authorList>
            <person name="Harkins D.M."/>
            <person name="Durkin A.S."/>
            <person name="Brinkac L.M."/>
            <person name="Haft D.H."/>
            <person name="Selengut J.D."/>
            <person name="Sanka R."/>
            <person name="DePew J."/>
            <person name="Purushe J."/>
            <person name="Tulsiani S.M."/>
            <person name="Graham G.C."/>
            <person name="Burns M.-A."/>
            <person name="Dohnt M.F."/>
            <person name="Smythe L.D."/>
            <person name="McKay D.B."/>
            <person name="Craig S.B."/>
            <person name="Vinetz J.M."/>
            <person name="Sutton G.G."/>
            <person name="Nierman W.C."/>
            <person name="Fouts D.E."/>
        </authorList>
    </citation>
    <scope>NUCLEOTIDE SEQUENCE [LARGE SCALE GENOMIC DNA]</scope>
    <source>
        <strain evidence="1 2">LT2186</strain>
    </source>
</reference>
<comment type="caution">
    <text evidence="1">The sequence shown here is derived from an EMBL/GenBank/DDBJ whole genome shotgun (WGS) entry which is preliminary data.</text>
</comment>
<protein>
    <submittedName>
        <fullName evidence="1">Uncharacterized protein</fullName>
    </submittedName>
</protein>
<name>M3GZ79_LEPIR</name>
<dbReference type="EMBL" id="AFME02000123">
    <property type="protein sequence ID" value="EMG12038.1"/>
    <property type="molecule type" value="Genomic_DNA"/>
</dbReference>
<gene>
    <name evidence="1" type="ORF">LEP1GSC151_5812</name>
</gene>
<dbReference type="AlphaFoldDB" id="M3GZ79"/>